<evidence type="ECO:0000313" key="5">
    <source>
        <dbReference type="Proteomes" id="UP001070238"/>
    </source>
</evidence>
<evidence type="ECO:0000256" key="2">
    <source>
        <dbReference type="SAM" id="MobiDB-lite"/>
    </source>
</evidence>
<feature type="compositionally biased region" description="Basic and acidic residues" evidence="2">
    <location>
        <begin position="570"/>
        <end position="591"/>
    </location>
</feature>
<dbReference type="InterPro" id="IPR018760">
    <property type="entry name" value="DUF2326"/>
</dbReference>
<comment type="caution">
    <text evidence="4">The sequence shown here is derived from an EMBL/GenBank/DDBJ whole genome shotgun (WGS) entry which is preliminary data.</text>
</comment>
<dbReference type="EMBL" id="JAPMKX010000002">
    <property type="protein sequence ID" value="MCX7538347.1"/>
    <property type="molecule type" value="Genomic_DNA"/>
</dbReference>
<evidence type="ECO:0000256" key="1">
    <source>
        <dbReference type="SAM" id="Coils"/>
    </source>
</evidence>
<accession>A0A9Q4CEU1</accession>
<dbReference type="Pfam" id="PF10088">
    <property type="entry name" value="DUF2326"/>
    <property type="match status" value="1"/>
</dbReference>
<protein>
    <submittedName>
        <fullName evidence="4">DUF2326 domain-containing protein</fullName>
    </submittedName>
</protein>
<feature type="domain" description="DUF2326" evidence="3">
    <location>
        <begin position="426"/>
        <end position="491"/>
    </location>
</feature>
<dbReference type="AlphaFoldDB" id="A0A9Q4CEU1"/>
<reference evidence="4" key="1">
    <citation type="submission" date="2022-11" db="EMBL/GenBank/DDBJ databases">
        <title>Corynebacterium sp. isolated from Penguins.</title>
        <authorList>
            <person name="Sedlar K."/>
            <person name="Svec P."/>
        </authorList>
    </citation>
    <scope>NUCLEOTIDE SEQUENCE</scope>
    <source>
        <strain evidence="4">P5875</strain>
    </source>
</reference>
<feature type="compositionally biased region" description="Low complexity" evidence="2">
    <location>
        <begin position="541"/>
        <end position="558"/>
    </location>
</feature>
<evidence type="ECO:0000313" key="4">
    <source>
        <dbReference type="EMBL" id="MCX7538347.1"/>
    </source>
</evidence>
<dbReference type="Proteomes" id="UP001070238">
    <property type="component" value="Unassembled WGS sequence"/>
</dbReference>
<name>A0A9Q4CEU1_9CORY</name>
<dbReference type="RefSeq" id="WP_267169460.1">
    <property type="nucleotide sequence ID" value="NZ_JAPMKX010000002.1"/>
</dbReference>
<feature type="region of interest" description="Disordered" evidence="2">
    <location>
        <begin position="497"/>
        <end position="591"/>
    </location>
</feature>
<gene>
    <name evidence="4" type="ORF">OS123_07310</name>
</gene>
<proteinExistence type="predicted"/>
<feature type="coiled-coil region" evidence="1">
    <location>
        <begin position="323"/>
        <end position="408"/>
    </location>
</feature>
<feature type="compositionally biased region" description="Polar residues" evidence="2">
    <location>
        <begin position="559"/>
        <end position="569"/>
    </location>
</feature>
<dbReference type="InterPro" id="IPR027417">
    <property type="entry name" value="P-loop_NTPase"/>
</dbReference>
<dbReference type="Gene3D" id="3.40.50.300">
    <property type="entry name" value="P-loop containing nucleotide triphosphate hydrolases"/>
    <property type="match status" value="1"/>
</dbReference>
<sequence length="591" mass="66978">MLTRLWSPAFHRNGKPRPIITMHAGVNIVEGADQAQNSIGKSTLLQIIDFVYAGKDFLDSDAVRLPQTVGHHAIHFTLRLNGQDHHFVRATDRPEFLTRYHDPDWQEVDRDYELAEYQQFLLDEYGLGDTGGTWRELVGRFIRVDERDMALLDRPLAAAARANDIDGAKALLRLFGAYEEIDKIQSRYDQVRKEVDALNAMAKGKYSSYIKFTTKKERDAARKELLEARSEAKQLRTHADLDLFETERQARHEQAQRRAELRPLTQQLDAINSRLAIVEATLSGQTRITTRDLEEFYEFFPNANRESLETIEYYHHQLTGILEDQLREQQRHYQAQAAELKVAIHNLQAQILALGESVQLDDEIYDQSAEIQAKINRLEEQIRTFDHNQELKKERKQLKQEIDEAIPNTLGHLTDTINAQMKTVNDTLYPQQHRKRPLFTFKAAMKGVSYAFDHNGDTGSGAKAKNLIVFDLAVMRSTPLPFLIHDSAIIKPVAFAPSESCSPSTPAVARSKVVRVNPSRCSSLSTPPRPTAPGPKKSLPRTKSSTSTKVPKPSTASPGTSKPTSAKQETTSRDHHFQTPMETPHRPGHDS</sequence>
<organism evidence="4 5">
    <name type="scientific">Corynebacterium antarcticum</name>
    <dbReference type="NCBI Taxonomy" id="2800405"/>
    <lineage>
        <taxon>Bacteria</taxon>
        <taxon>Bacillati</taxon>
        <taxon>Actinomycetota</taxon>
        <taxon>Actinomycetes</taxon>
        <taxon>Mycobacteriales</taxon>
        <taxon>Corynebacteriaceae</taxon>
        <taxon>Corynebacterium</taxon>
    </lineage>
</organism>
<evidence type="ECO:0000259" key="3">
    <source>
        <dbReference type="Pfam" id="PF10088"/>
    </source>
</evidence>
<feature type="coiled-coil region" evidence="1">
    <location>
        <begin position="181"/>
        <end position="238"/>
    </location>
</feature>
<dbReference type="SUPFAM" id="SSF52540">
    <property type="entry name" value="P-loop containing nucleoside triphosphate hydrolases"/>
    <property type="match status" value="1"/>
</dbReference>
<keyword evidence="1" id="KW-0175">Coiled coil</keyword>